<evidence type="ECO:0000256" key="1">
    <source>
        <dbReference type="ARBA" id="ARBA00004123"/>
    </source>
</evidence>
<dbReference type="EMBL" id="AVOT02012165">
    <property type="protein sequence ID" value="MBW0493642.1"/>
    <property type="molecule type" value="Genomic_DNA"/>
</dbReference>
<comment type="caution">
    <text evidence="4">The sequence shown here is derived from an EMBL/GenBank/DDBJ whole genome shotgun (WGS) entry which is preliminary data.</text>
</comment>
<dbReference type="PANTHER" id="PTHR46527:SF1">
    <property type="entry name" value="NUCLEOPORIN NUP42"/>
    <property type="match status" value="1"/>
</dbReference>
<gene>
    <name evidence="4" type="ORF">O181_033357</name>
</gene>
<dbReference type="PANTHER" id="PTHR46527">
    <property type="entry name" value="NUCLEOPORIN-LIKE PROTEIN 2"/>
    <property type="match status" value="1"/>
</dbReference>
<evidence type="ECO:0000256" key="2">
    <source>
        <dbReference type="ARBA" id="ARBA00023242"/>
    </source>
</evidence>
<keyword evidence="5" id="KW-1185">Reference proteome</keyword>
<name>A0A9Q3D195_9BASI</name>
<feature type="compositionally biased region" description="Polar residues" evidence="3">
    <location>
        <begin position="469"/>
        <end position="482"/>
    </location>
</feature>
<feature type="compositionally biased region" description="Low complexity" evidence="3">
    <location>
        <begin position="431"/>
        <end position="451"/>
    </location>
</feature>
<reference evidence="4" key="1">
    <citation type="submission" date="2021-03" db="EMBL/GenBank/DDBJ databases">
        <title>Draft genome sequence of rust myrtle Austropuccinia psidii MF-1, a brazilian biotype.</title>
        <authorList>
            <person name="Quecine M.C."/>
            <person name="Pachon D.M.R."/>
            <person name="Bonatelli M.L."/>
            <person name="Correr F.H."/>
            <person name="Franceschini L.M."/>
            <person name="Leite T.F."/>
            <person name="Margarido G.R.A."/>
            <person name="Almeida C.A."/>
            <person name="Ferrarezi J.A."/>
            <person name="Labate C.A."/>
        </authorList>
    </citation>
    <scope>NUCLEOTIDE SEQUENCE</scope>
    <source>
        <strain evidence="4">MF-1</strain>
    </source>
</reference>
<dbReference type="Proteomes" id="UP000765509">
    <property type="component" value="Unassembled WGS sequence"/>
</dbReference>
<feature type="region of interest" description="Disordered" evidence="3">
    <location>
        <begin position="303"/>
        <end position="345"/>
    </location>
</feature>
<feature type="region of interest" description="Disordered" evidence="3">
    <location>
        <begin position="469"/>
        <end position="510"/>
    </location>
</feature>
<dbReference type="GO" id="GO:0005634">
    <property type="term" value="C:nucleus"/>
    <property type="evidence" value="ECO:0007669"/>
    <property type="project" value="UniProtKB-SubCell"/>
</dbReference>
<evidence type="ECO:0000313" key="4">
    <source>
        <dbReference type="EMBL" id="MBW0493642.1"/>
    </source>
</evidence>
<evidence type="ECO:0000313" key="5">
    <source>
        <dbReference type="Proteomes" id="UP000765509"/>
    </source>
</evidence>
<evidence type="ECO:0000256" key="3">
    <source>
        <dbReference type="SAM" id="MobiDB-lite"/>
    </source>
</evidence>
<dbReference type="OrthoDB" id="20729at2759"/>
<feature type="compositionally biased region" description="Polar residues" evidence="3">
    <location>
        <begin position="303"/>
        <end position="317"/>
    </location>
</feature>
<feature type="compositionally biased region" description="Low complexity" evidence="3">
    <location>
        <begin position="329"/>
        <end position="345"/>
    </location>
</feature>
<dbReference type="InterPro" id="IPR051767">
    <property type="entry name" value="Nucleoporin_NUP42"/>
</dbReference>
<keyword evidence="2" id="KW-0539">Nucleus</keyword>
<feature type="non-terminal residue" evidence="4">
    <location>
        <position position="1"/>
    </location>
</feature>
<sequence>VNISSEGLANLARIVATLILLIQPIASLGPFFQVLTSSAHSVAKIIQDDLSKERPAYYLSVYACQKLTPNIIDGTDLSPEELRYQAYQAKAHNTMAQYISNESQSLQQVDSVINLILQNTFEAYKHFYNHAPVALNHPTSTFKNTKPSAAFGSSAFGPTNQVSAFGKPTSAFGASSTGAFAAFSSQTTPSTASAFGQSSPIRPAVSAFGQATSAFGPSSTQVTTVSAFGKPSAFGTPVVSAFGTPTTSSAFSQPSKFGAKAFGTESTQPSAAAFGATSAFGANAPPAPSSQISAFGKASTLGQSTSSAFGQPSTIGQSPFGKPSILATSGSSPKPSQPGGAFGQSAFGASTVSAFGQPSTPTNTASNQSLKSGGFAAFAANSNPSLTNFGKVETSSSKNPSFGSTNAPSAFGQSSILGSSAFGKSSTLEDSTFGQSSTSGTSTFGQSSTLGTSAFGQSSTLGASAFGQSSTLGTTSFGQPSVSKVPAFGQPATGGASNASSKPEPASPLVQELELNPSYHPSSNVAENKFKLKDPWWGDAPKKEELPLEILSAFESAKFSWEHIPHVPPPLSLR</sequence>
<organism evidence="4 5">
    <name type="scientific">Austropuccinia psidii MF-1</name>
    <dbReference type="NCBI Taxonomy" id="1389203"/>
    <lineage>
        <taxon>Eukaryota</taxon>
        <taxon>Fungi</taxon>
        <taxon>Dikarya</taxon>
        <taxon>Basidiomycota</taxon>
        <taxon>Pucciniomycotina</taxon>
        <taxon>Pucciniomycetes</taxon>
        <taxon>Pucciniales</taxon>
        <taxon>Sphaerophragmiaceae</taxon>
        <taxon>Austropuccinia</taxon>
    </lineage>
</organism>
<proteinExistence type="predicted"/>
<feature type="region of interest" description="Disordered" evidence="3">
    <location>
        <begin position="388"/>
        <end position="410"/>
    </location>
</feature>
<accession>A0A9Q3D195</accession>
<comment type="subcellular location">
    <subcellularLocation>
        <location evidence="1">Nucleus</location>
    </subcellularLocation>
</comment>
<feature type="region of interest" description="Disordered" evidence="3">
    <location>
        <begin position="424"/>
        <end position="451"/>
    </location>
</feature>
<protein>
    <submittedName>
        <fullName evidence="4">Uncharacterized protein</fullName>
    </submittedName>
</protein>
<dbReference type="AlphaFoldDB" id="A0A9Q3D195"/>